<reference evidence="2" key="1">
    <citation type="submission" date="2020-07" db="EMBL/GenBank/DDBJ databases">
        <title>Multicomponent nature underlies the extraordinary mechanical properties of spider dragline silk.</title>
        <authorList>
            <person name="Kono N."/>
            <person name="Nakamura H."/>
            <person name="Mori M."/>
            <person name="Yoshida Y."/>
            <person name="Ohtoshi R."/>
            <person name="Malay A.D."/>
            <person name="Moran D.A.P."/>
            <person name="Tomita M."/>
            <person name="Numata K."/>
            <person name="Arakawa K."/>
        </authorList>
    </citation>
    <scope>NUCLEOTIDE SEQUENCE</scope>
</reference>
<keyword evidence="1" id="KW-0472">Membrane</keyword>
<dbReference type="AlphaFoldDB" id="A0A8X6LB31"/>
<dbReference type="InterPro" id="IPR008042">
    <property type="entry name" value="Retrotrans_Pao"/>
</dbReference>
<protein>
    <submittedName>
        <fullName evidence="2">Integrase catalytic domain-containing protein</fullName>
    </submittedName>
</protein>
<dbReference type="Pfam" id="PF05380">
    <property type="entry name" value="Peptidase_A17"/>
    <property type="match status" value="1"/>
</dbReference>
<dbReference type="EMBL" id="BMAO01035206">
    <property type="protein sequence ID" value="GFR02037.1"/>
    <property type="molecule type" value="Genomic_DNA"/>
</dbReference>
<evidence type="ECO:0000256" key="1">
    <source>
        <dbReference type="SAM" id="Phobius"/>
    </source>
</evidence>
<evidence type="ECO:0000313" key="2">
    <source>
        <dbReference type="EMBL" id="GFR02037.1"/>
    </source>
</evidence>
<name>A0A8X6LB31_TRICU</name>
<dbReference type="OrthoDB" id="6429900at2759"/>
<dbReference type="PANTHER" id="PTHR22955:SF65">
    <property type="entry name" value="INTEGRASE CATALYTIC DOMAIN-CONTAINING PROTEIN"/>
    <property type="match status" value="1"/>
</dbReference>
<keyword evidence="3" id="KW-1185">Reference proteome</keyword>
<feature type="transmembrane region" description="Helical" evidence="1">
    <location>
        <begin position="83"/>
        <end position="101"/>
    </location>
</feature>
<dbReference type="Proteomes" id="UP000887116">
    <property type="component" value="Unassembled WGS sequence"/>
</dbReference>
<accession>A0A8X6LB31</accession>
<comment type="caution">
    <text evidence="2">The sequence shown here is derived from an EMBL/GenBank/DDBJ whole genome shotgun (WGS) entry which is preliminary data.</text>
</comment>
<organism evidence="2 3">
    <name type="scientific">Trichonephila clavata</name>
    <name type="common">Joro spider</name>
    <name type="synonym">Nephila clavata</name>
    <dbReference type="NCBI Taxonomy" id="2740835"/>
    <lineage>
        <taxon>Eukaryota</taxon>
        <taxon>Metazoa</taxon>
        <taxon>Ecdysozoa</taxon>
        <taxon>Arthropoda</taxon>
        <taxon>Chelicerata</taxon>
        <taxon>Arachnida</taxon>
        <taxon>Araneae</taxon>
        <taxon>Araneomorphae</taxon>
        <taxon>Entelegynae</taxon>
        <taxon>Araneoidea</taxon>
        <taxon>Nephilidae</taxon>
        <taxon>Trichonephila</taxon>
    </lineage>
</organism>
<evidence type="ECO:0000313" key="3">
    <source>
        <dbReference type="Proteomes" id="UP000887116"/>
    </source>
</evidence>
<gene>
    <name evidence="2" type="primary">AVEN_139256_1</name>
    <name evidence="2" type="ORF">TNCT_686191</name>
</gene>
<sequence length="157" mass="18073">MYRQTYPIAAKHIQNSACMDGFVMETSTDTAAIILYREMLQLTSHISLPLTQWTTNSKILLDILVASKEPVTQRLLLKLMSKFYVPLCLFAPVTVIVKILFQDRWLSGIKWDELLPPAVAQQWHKWINQLQCMNDIPRWIGFSKISDVTINVFCDAS</sequence>
<keyword evidence="1" id="KW-1133">Transmembrane helix</keyword>
<dbReference type="PANTHER" id="PTHR22955">
    <property type="entry name" value="RETROTRANSPOSON"/>
    <property type="match status" value="1"/>
</dbReference>
<keyword evidence="1" id="KW-0812">Transmembrane</keyword>
<proteinExistence type="predicted"/>